<accession>A0A0B1P523</accession>
<protein>
    <submittedName>
        <fullName evidence="1">Putative glycosyltransferase family 1 protein</fullName>
    </submittedName>
</protein>
<sequence>MTSFLPTVGSKEHLHLAENFRCIKRPKNDKKRQVFSSAEVQPQFSNFHSTKNSYSATVLFEKTSSCKSGQDVGDTFSTNNVYLSNDGDNGPDFTHFSNKVSNKDDRLGVRVNETINRGYLAIGLGASSLERIRSNLLRDNRANSGKEICNGSKAYPDLSNSSEESPPSLSIVVMIIGTRGDIQSFLKIGKLFKNMDIKFEL</sequence>
<evidence type="ECO:0000313" key="2">
    <source>
        <dbReference type="Proteomes" id="UP000030854"/>
    </source>
</evidence>
<dbReference type="HOGENOM" id="CLU_1361314_0_0_1"/>
<proteinExistence type="predicted"/>
<organism evidence="1 2">
    <name type="scientific">Uncinula necator</name>
    <name type="common">Grape powdery mildew</name>
    <dbReference type="NCBI Taxonomy" id="52586"/>
    <lineage>
        <taxon>Eukaryota</taxon>
        <taxon>Fungi</taxon>
        <taxon>Dikarya</taxon>
        <taxon>Ascomycota</taxon>
        <taxon>Pezizomycotina</taxon>
        <taxon>Leotiomycetes</taxon>
        <taxon>Erysiphales</taxon>
        <taxon>Erysiphaceae</taxon>
        <taxon>Erysiphe</taxon>
    </lineage>
</organism>
<dbReference type="AlphaFoldDB" id="A0A0B1P523"/>
<dbReference type="STRING" id="52586.A0A0B1P523"/>
<keyword evidence="2" id="KW-1185">Reference proteome</keyword>
<gene>
    <name evidence="1" type="ORF">EV44_g3343</name>
</gene>
<dbReference type="GO" id="GO:0016740">
    <property type="term" value="F:transferase activity"/>
    <property type="evidence" value="ECO:0007669"/>
    <property type="project" value="UniProtKB-KW"/>
</dbReference>
<name>A0A0B1P523_UNCNE</name>
<dbReference type="Proteomes" id="UP000030854">
    <property type="component" value="Unassembled WGS sequence"/>
</dbReference>
<comment type="caution">
    <text evidence="1">The sequence shown here is derived from an EMBL/GenBank/DDBJ whole genome shotgun (WGS) entry which is preliminary data.</text>
</comment>
<dbReference type="EMBL" id="JNVN01002081">
    <property type="protein sequence ID" value="KHJ32440.1"/>
    <property type="molecule type" value="Genomic_DNA"/>
</dbReference>
<reference evidence="1 2" key="1">
    <citation type="journal article" date="2014" name="BMC Genomics">
        <title>Adaptive genomic structural variation in the grape powdery mildew pathogen, Erysiphe necator.</title>
        <authorList>
            <person name="Jones L."/>
            <person name="Riaz S."/>
            <person name="Morales-Cruz A."/>
            <person name="Amrine K.C."/>
            <person name="McGuire B."/>
            <person name="Gubler W.D."/>
            <person name="Walker M.A."/>
            <person name="Cantu D."/>
        </authorList>
    </citation>
    <scope>NUCLEOTIDE SEQUENCE [LARGE SCALE GENOMIC DNA]</scope>
    <source>
        <strain evidence="2">c</strain>
    </source>
</reference>
<keyword evidence="1" id="KW-0808">Transferase</keyword>
<evidence type="ECO:0000313" key="1">
    <source>
        <dbReference type="EMBL" id="KHJ32440.1"/>
    </source>
</evidence>